<dbReference type="Pfam" id="PF22458">
    <property type="entry name" value="RsmF-B_ferredox"/>
    <property type="match status" value="1"/>
</dbReference>
<name>A0A3R6VIN4_9LACO</name>
<keyword evidence="5" id="KW-0698">rRNA processing</keyword>
<dbReference type="FunFam" id="1.10.940.10:FF:000006">
    <property type="entry name" value="16S rRNA (Cytosine(967)-C(5))-methyltransferase RsmB"/>
    <property type="match status" value="1"/>
</dbReference>
<keyword evidence="6 13" id="KW-0489">Methyltransferase</keyword>
<evidence type="ECO:0000256" key="3">
    <source>
        <dbReference type="ARBA" id="ARBA00012140"/>
    </source>
</evidence>
<dbReference type="RefSeq" id="WP_118901192.1">
    <property type="nucleotide sequence ID" value="NZ_QOCR01000004.1"/>
</dbReference>
<keyword evidence="9 13" id="KW-0694">RNA-binding</keyword>
<evidence type="ECO:0000256" key="1">
    <source>
        <dbReference type="ARBA" id="ARBA00002724"/>
    </source>
</evidence>
<dbReference type="SUPFAM" id="SSF53335">
    <property type="entry name" value="S-adenosyl-L-methionine-dependent methyltransferases"/>
    <property type="match status" value="1"/>
</dbReference>
<comment type="catalytic activity">
    <reaction evidence="12">
        <text>cytidine(967) in 16S rRNA + S-adenosyl-L-methionine = 5-methylcytidine(967) in 16S rRNA + S-adenosyl-L-homocysteine + H(+)</text>
        <dbReference type="Rhea" id="RHEA:42748"/>
        <dbReference type="Rhea" id="RHEA-COMP:10219"/>
        <dbReference type="Rhea" id="RHEA-COMP:10220"/>
        <dbReference type="ChEBI" id="CHEBI:15378"/>
        <dbReference type="ChEBI" id="CHEBI:57856"/>
        <dbReference type="ChEBI" id="CHEBI:59789"/>
        <dbReference type="ChEBI" id="CHEBI:74483"/>
        <dbReference type="ChEBI" id="CHEBI:82748"/>
        <dbReference type="EC" id="2.1.1.176"/>
    </reaction>
</comment>
<dbReference type="NCBIfam" id="TIGR00563">
    <property type="entry name" value="rsmB"/>
    <property type="match status" value="1"/>
</dbReference>
<feature type="domain" description="SAM-dependent MTase RsmB/NOP-type" evidence="14">
    <location>
        <begin position="173"/>
        <end position="448"/>
    </location>
</feature>
<evidence type="ECO:0000256" key="11">
    <source>
        <dbReference type="ARBA" id="ARBA00031088"/>
    </source>
</evidence>
<dbReference type="Pfam" id="PF01029">
    <property type="entry name" value="NusB"/>
    <property type="match status" value="1"/>
</dbReference>
<dbReference type="PRINTS" id="PR02008">
    <property type="entry name" value="RCMTFAMILY"/>
</dbReference>
<evidence type="ECO:0000256" key="2">
    <source>
        <dbReference type="ARBA" id="ARBA00004496"/>
    </source>
</evidence>
<evidence type="ECO:0000259" key="14">
    <source>
        <dbReference type="PROSITE" id="PS51686"/>
    </source>
</evidence>
<keyword evidence="7 13" id="KW-0808">Transferase</keyword>
<dbReference type="GO" id="GO:0006355">
    <property type="term" value="P:regulation of DNA-templated transcription"/>
    <property type="evidence" value="ECO:0007669"/>
    <property type="project" value="InterPro"/>
</dbReference>
<comment type="caution">
    <text evidence="15">The sequence shown here is derived from an EMBL/GenBank/DDBJ whole genome shotgun (WGS) entry which is preliminary data.</text>
</comment>
<dbReference type="GO" id="GO:0008649">
    <property type="term" value="F:rRNA methyltransferase activity"/>
    <property type="evidence" value="ECO:0007669"/>
    <property type="project" value="InterPro"/>
</dbReference>
<dbReference type="InterPro" id="IPR035926">
    <property type="entry name" value="NusB-like_sf"/>
</dbReference>
<dbReference type="Gene3D" id="3.30.70.1170">
    <property type="entry name" value="Sun protein, domain 3"/>
    <property type="match status" value="1"/>
</dbReference>
<evidence type="ECO:0000256" key="9">
    <source>
        <dbReference type="ARBA" id="ARBA00022884"/>
    </source>
</evidence>
<evidence type="ECO:0000313" key="15">
    <source>
        <dbReference type="EMBL" id="RHW49639.1"/>
    </source>
</evidence>
<dbReference type="NCBIfam" id="NF011494">
    <property type="entry name" value="PRK14902.1"/>
    <property type="match status" value="1"/>
</dbReference>
<comment type="function">
    <text evidence="1">Specifically methylates the cytosine at position 967 (m5C967) of 16S rRNA.</text>
</comment>
<dbReference type="InterPro" id="IPR029063">
    <property type="entry name" value="SAM-dependent_MTases_sf"/>
</dbReference>
<dbReference type="EMBL" id="QOCR01000004">
    <property type="protein sequence ID" value="RHW49639.1"/>
    <property type="molecule type" value="Genomic_DNA"/>
</dbReference>
<dbReference type="InterPro" id="IPR004573">
    <property type="entry name" value="rRNA_ssu_MeTfrase_B"/>
</dbReference>
<dbReference type="InterPro" id="IPR006027">
    <property type="entry name" value="NusB_RsmB_TIM44"/>
</dbReference>
<dbReference type="FunFam" id="3.30.70.1170:FF:000003">
    <property type="entry name" value="16S rRNA (Cytosine(967)-C(5))-methyltransferase RsmB"/>
    <property type="match status" value="1"/>
</dbReference>
<keyword evidence="4" id="KW-0963">Cytoplasm</keyword>
<evidence type="ECO:0000256" key="7">
    <source>
        <dbReference type="ARBA" id="ARBA00022679"/>
    </source>
</evidence>
<dbReference type="Gene3D" id="1.10.940.10">
    <property type="entry name" value="NusB-like"/>
    <property type="match status" value="1"/>
</dbReference>
<organism evidence="15 16">
    <name type="scientific">Bombilactobacillus bombi</name>
    <dbReference type="NCBI Taxonomy" id="1303590"/>
    <lineage>
        <taxon>Bacteria</taxon>
        <taxon>Bacillati</taxon>
        <taxon>Bacillota</taxon>
        <taxon>Bacilli</taxon>
        <taxon>Lactobacillales</taxon>
        <taxon>Lactobacillaceae</taxon>
        <taxon>Bombilactobacillus</taxon>
    </lineage>
</organism>
<dbReference type="PROSITE" id="PS51686">
    <property type="entry name" value="SAM_MT_RSMB_NOP"/>
    <property type="match status" value="1"/>
</dbReference>
<keyword evidence="8 13" id="KW-0949">S-adenosyl-L-methionine</keyword>
<dbReference type="PANTHER" id="PTHR22807:SF53">
    <property type="entry name" value="RIBOSOMAL RNA SMALL SUBUNIT METHYLTRANSFERASE B-RELATED"/>
    <property type="match status" value="1"/>
</dbReference>
<feature type="active site" description="Nucleophile" evidence="13">
    <location>
        <position position="387"/>
    </location>
</feature>
<dbReference type="InterPro" id="IPR023267">
    <property type="entry name" value="RCMT"/>
</dbReference>
<evidence type="ECO:0000256" key="4">
    <source>
        <dbReference type="ARBA" id="ARBA00022490"/>
    </source>
</evidence>
<sequence length="448" mass="50609">MANKLLNNNPRYLATQILNQVLNGSGYSNVLINQYLTQHQLGSADQRLLVQLVYGVLQHKLTLDYFLEKYLQQQKHLQTWVRNLLRISVYQMRYLDRIPERAIFYEATQIAKIIGGQKVAGLITAVLRNLQRDGWMTFDKLDKQKRLSIEYSVPQWIIKRLIKQVGLEKTTQILTSLNQPPKTSIRVNTAKISRSELQQQLEHDNFQVHPSAVSPVGLVIDQGSIIHSQWFQAGYCTVQDESSMLVAPALQAQDNSQILDACAAPGGKTTHLATYMQSGMGQVTALDLHANKLRLIEQNAHRLGVAEQITTLAMDARQVSQQFAPQTFERILVDAPCSGLGLLRRKPEIRYTKQESDLFDLAAIQLAILEAVDPLLTAGGLLVYSTCTIFEPENQQVIAKFLQNHPEYTAVKVQTDLALTKIHRGQFVQIYPDDYETDGFFIAALKKQ</sequence>
<comment type="similarity">
    <text evidence="13">Belongs to the class I-like SAM-binding methyltransferase superfamily. RsmB/NOP family.</text>
</comment>
<protein>
    <recommendedName>
        <fullName evidence="3">16S rRNA (cytosine(967)-C(5))-methyltransferase</fullName>
        <ecNumber evidence="3">2.1.1.176</ecNumber>
    </recommendedName>
    <alternativeName>
        <fullName evidence="10">16S rRNA m5C967 methyltransferase</fullName>
    </alternativeName>
    <alternativeName>
        <fullName evidence="11">rRNA (cytosine-C(5)-)-methyltransferase RsmB</fullName>
    </alternativeName>
</protein>
<evidence type="ECO:0000256" key="6">
    <source>
        <dbReference type="ARBA" id="ARBA00022603"/>
    </source>
</evidence>
<evidence type="ECO:0000256" key="5">
    <source>
        <dbReference type="ARBA" id="ARBA00022552"/>
    </source>
</evidence>
<dbReference type="FunFam" id="3.40.50.150:FF:000022">
    <property type="entry name" value="Ribosomal RNA small subunit methyltransferase B"/>
    <property type="match status" value="1"/>
</dbReference>
<evidence type="ECO:0000256" key="12">
    <source>
        <dbReference type="ARBA" id="ARBA00047283"/>
    </source>
</evidence>
<dbReference type="CDD" id="cd02440">
    <property type="entry name" value="AdoMet_MTases"/>
    <property type="match status" value="1"/>
</dbReference>
<comment type="subcellular location">
    <subcellularLocation>
        <location evidence="2">Cytoplasm</location>
    </subcellularLocation>
</comment>
<dbReference type="EC" id="2.1.1.176" evidence="3"/>
<dbReference type="InterPro" id="IPR054728">
    <property type="entry name" value="RsmB-like_ferredoxin"/>
</dbReference>
<dbReference type="InterPro" id="IPR049560">
    <property type="entry name" value="MeTrfase_RsmB-F_NOP2_cat"/>
</dbReference>
<dbReference type="GO" id="GO:0005737">
    <property type="term" value="C:cytoplasm"/>
    <property type="evidence" value="ECO:0007669"/>
    <property type="project" value="UniProtKB-SubCell"/>
</dbReference>
<evidence type="ECO:0000313" key="16">
    <source>
        <dbReference type="Proteomes" id="UP000284109"/>
    </source>
</evidence>
<feature type="binding site" evidence="13">
    <location>
        <position position="315"/>
    </location>
    <ligand>
        <name>S-adenosyl-L-methionine</name>
        <dbReference type="ChEBI" id="CHEBI:59789"/>
    </ligand>
</feature>
<feature type="binding site" evidence="13">
    <location>
        <position position="287"/>
    </location>
    <ligand>
        <name>S-adenosyl-L-methionine</name>
        <dbReference type="ChEBI" id="CHEBI:59789"/>
    </ligand>
</feature>
<dbReference type="Gene3D" id="3.40.50.150">
    <property type="entry name" value="Vaccinia Virus protein VP39"/>
    <property type="match status" value="1"/>
</dbReference>
<proteinExistence type="inferred from homology"/>
<accession>A0A3R6VIN4</accession>
<reference evidence="15 16" key="1">
    <citation type="submission" date="2018-07" db="EMBL/GenBank/DDBJ databases">
        <title>Genome sequences of six Lactobacillus spp. isolated from bumble bee guts.</title>
        <authorList>
            <person name="Motta E.V.S."/>
            <person name="Moran N.A."/>
        </authorList>
    </citation>
    <scope>NUCLEOTIDE SEQUENCE [LARGE SCALE GENOMIC DNA]</scope>
    <source>
        <strain evidence="15 16">BI-1.1</strain>
    </source>
</reference>
<dbReference type="Pfam" id="PF01189">
    <property type="entry name" value="Methyltr_RsmB-F"/>
    <property type="match status" value="1"/>
</dbReference>
<dbReference type="PANTHER" id="PTHR22807">
    <property type="entry name" value="NOP2 YEAST -RELATED NOL1/NOP2/FMU SUN DOMAIN-CONTAINING"/>
    <property type="match status" value="1"/>
</dbReference>
<evidence type="ECO:0000256" key="10">
    <source>
        <dbReference type="ARBA" id="ARBA00030399"/>
    </source>
</evidence>
<evidence type="ECO:0000256" key="8">
    <source>
        <dbReference type="ARBA" id="ARBA00022691"/>
    </source>
</evidence>
<dbReference type="SUPFAM" id="SSF48013">
    <property type="entry name" value="NusB-like"/>
    <property type="match status" value="1"/>
</dbReference>
<dbReference type="AlphaFoldDB" id="A0A3R6VIN4"/>
<dbReference type="OrthoDB" id="9810297at2"/>
<feature type="binding site" evidence="13">
    <location>
        <begin position="262"/>
        <end position="268"/>
    </location>
    <ligand>
        <name>S-adenosyl-L-methionine</name>
        <dbReference type="ChEBI" id="CHEBI:59789"/>
    </ligand>
</feature>
<dbReference type="Proteomes" id="UP000284109">
    <property type="component" value="Unassembled WGS sequence"/>
</dbReference>
<evidence type="ECO:0000256" key="13">
    <source>
        <dbReference type="PROSITE-ProRule" id="PRU01023"/>
    </source>
</evidence>
<keyword evidence="16" id="KW-1185">Reference proteome</keyword>
<dbReference type="GO" id="GO:0003723">
    <property type="term" value="F:RNA binding"/>
    <property type="evidence" value="ECO:0007669"/>
    <property type="project" value="UniProtKB-UniRule"/>
</dbReference>
<feature type="binding site" evidence="13">
    <location>
        <position position="334"/>
    </location>
    <ligand>
        <name>S-adenosyl-L-methionine</name>
        <dbReference type="ChEBI" id="CHEBI:59789"/>
    </ligand>
</feature>
<dbReference type="InterPro" id="IPR001678">
    <property type="entry name" value="MeTrfase_RsmB-F_NOP2_dom"/>
</dbReference>
<gene>
    <name evidence="15" type="ORF">DS831_05610</name>
</gene>